<protein>
    <recommendedName>
        <fullName evidence="3">DUF7036 domain-containing protein</fullName>
    </recommendedName>
</protein>
<feature type="domain" description="DUF7036" evidence="3">
    <location>
        <begin position="214"/>
        <end position="305"/>
    </location>
</feature>
<evidence type="ECO:0000256" key="1">
    <source>
        <dbReference type="SAM" id="MobiDB-lite"/>
    </source>
</evidence>
<accession>A0AAV2C9W3</accession>
<keyword evidence="2" id="KW-0812">Transmembrane</keyword>
<dbReference type="PANTHER" id="PTHR33826:SF4">
    <property type="entry name" value="F20B24.21"/>
    <property type="match status" value="1"/>
</dbReference>
<feature type="transmembrane region" description="Helical" evidence="2">
    <location>
        <begin position="45"/>
        <end position="66"/>
    </location>
</feature>
<dbReference type="PANTHER" id="PTHR33826">
    <property type="entry name" value="F20B24.21"/>
    <property type="match status" value="1"/>
</dbReference>
<feature type="region of interest" description="Disordered" evidence="1">
    <location>
        <begin position="322"/>
        <end position="467"/>
    </location>
</feature>
<keyword evidence="2" id="KW-1133">Transmembrane helix</keyword>
<evidence type="ECO:0000313" key="5">
    <source>
        <dbReference type="Proteomes" id="UP001497516"/>
    </source>
</evidence>
<organism evidence="4 5">
    <name type="scientific">Linum trigynum</name>
    <dbReference type="NCBI Taxonomy" id="586398"/>
    <lineage>
        <taxon>Eukaryota</taxon>
        <taxon>Viridiplantae</taxon>
        <taxon>Streptophyta</taxon>
        <taxon>Embryophyta</taxon>
        <taxon>Tracheophyta</taxon>
        <taxon>Spermatophyta</taxon>
        <taxon>Magnoliopsida</taxon>
        <taxon>eudicotyledons</taxon>
        <taxon>Gunneridae</taxon>
        <taxon>Pentapetalae</taxon>
        <taxon>rosids</taxon>
        <taxon>fabids</taxon>
        <taxon>Malpighiales</taxon>
        <taxon>Linaceae</taxon>
        <taxon>Linum</taxon>
    </lineage>
</organism>
<keyword evidence="5" id="KW-1185">Reference proteome</keyword>
<dbReference type="Proteomes" id="UP001497516">
    <property type="component" value="Chromosome 1"/>
</dbReference>
<feature type="compositionally biased region" description="Pro residues" evidence="1">
    <location>
        <begin position="324"/>
        <end position="334"/>
    </location>
</feature>
<sequence>MGNKDEHQQNQQQLESGNGGAHGGRRSCCCCPGCSMAMSRIDFSFRCVFVVILSLALVLSGIFWIFPFRPHNSNGFDAKEAIKLSATVQACFKIPKPVSEVVPHINSLEDDIFNEISIDDMKVAMLSMHQNGTSNWTDGVFGVLSDHMNTLNPAHLSVLRSSLVDLFLKQMNLSVATSVFGQPYDFEILKFPGGVTVIPLQYGSIWTPRQPLFNFTLNNSISEILHNFGELRDQLRLGLRLRPYENLFLQITNSAGSTIDTPVILEASVSSEFGSLLPQRLKQLAQAIADSDGKNNLGLHNSVFGKVKGVVLSSYLNRTLNPNTPTPAPAPSPEPSDYVAEPSASPYPLNPPAVSPAPSPHKHARKGPKRERAASHFFPPVNSPAPTPTAHPPPDPCPYHGRKVIPPSRSPSPSNEQNFFHPDAPPPKLPPAPAPLPAVSYGSTPSEDLESPSLAPVPSAHSGSSFAGQRRSVEEMWLLGLWYILISYLLCWHH</sequence>
<evidence type="ECO:0000313" key="4">
    <source>
        <dbReference type="EMBL" id="CAL1352651.1"/>
    </source>
</evidence>
<dbReference type="EMBL" id="OZ034813">
    <property type="protein sequence ID" value="CAL1352651.1"/>
    <property type="molecule type" value="Genomic_DNA"/>
</dbReference>
<feature type="compositionally biased region" description="Basic residues" evidence="1">
    <location>
        <begin position="360"/>
        <end position="369"/>
    </location>
</feature>
<name>A0AAV2C9W3_9ROSI</name>
<feature type="domain" description="DUF7036" evidence="3">
    <location>
        <begin position="92"/>
        <end position="181"/>
    </location>
</feature>
<reference evidence="4 5" key="1">
    <citation type="submission" date="2024-04" db="EMBL/GenBank/DDBJ databases">
        <authorList>
            <person name="Fracassetti M."/>
        </authorList>
    </citation>
    <scope>NUCLEOTIDE SEQUENCE [LARGE SCALE GENOMIC DNA]</scope>
</reference>
<dbReference type="AlphaFoldDB" id="A0AAV2C9W3"/>
<feature type="compositionally biased region" description="Pro residues" evidence="1">
    <location>
        <begin position="423"/>
        <end position="436"/>
    </location>
</feature>
<feature type="compositionally biased region" description="Pro residues" evidence="1">
    <location>
        <begin position="348"/>
        <end position="359"/>
    </location>
</feature>
<evidence type="ECO:0000259" key="3">
    <source>
        <dbReference type="Pfam" id="PF23041"/>
    </source>
</evidence>
<feature type="region of interest" description="Disordered" evidence="1">
    <location>
        <begin position="1"/>
        <end position="25"/>
    </location>
</feature>
<proteinExistence type="predicted"/>
<dbReference type="Pfam" id="PF23041">
    <property type="entry name" value="DUF7036"/>
    <property type="match status" value="2"/>
</dbReference>
<feature type="compositionally biased region" description="Pro residues" evidence="1">
    <location>
        <begin position="381"/>
        <end position="397"/>
    </location>
</feature>
<keyword evidence="2" id="KW-0472">Membrane</keyword>
<gene>
    <name evidence="4" type="ORF">LTRI10_LOCUS606</name>
</gene>
<evidence type="ECO:0000256" key="2">
    <source>
        <dbReference type="SAM" id="Phobius"/>
    </source>
</evidence>
<dbReference type="InterPro" id="IPR055464">
    <property type="entry name" value="DUF7036"/>
</dbReference>